<accession>A0A933L552</accession>
<name>A0A933L552_9HYPH</name>
<comment type="catalytic activity">
    <reaction evidence="1">
        <text>beta-D-ribopyranose = beta-D-ribofuranose</text>
        <dbReference type="Rhea" id="RHEA:25432"/>
        <dbReference type="ChEBI" id="CHEBI:27476"/>
        <dbReference type="ChEBI" id="CHEBI:47002"/>
        <dbReference type="EC" id="5.4.99.62"/>
    </reaction>
</comment>
<dbReference type="Pfam" id="PF05025">
    <property type="entry name" value="RbsD_FucU"/>
    <property type="match status" value="1"/>
</dbReference>
<gene>
    <name evidence="4" type="ORF">HY834_15935</name>
</gene>
<dbReference type="InterPro" id="IPR007721">
    <property type="entry name" value="RbsD_FucU"/>
</dbReference>
<comment type="caution">
    <text evidence="4">The sequence shown here is derived from an EMBL/GenBank/DDBJ whole genome shotgun (WGS) entry which is preliminary data.</text>
</comment>
<dbReference type="AlphaFoldDB" id="A0A933L552"/>
<dbReference type="GO" id="GO:0036373">
    <property type="term" value="F:L-fucose mutarotase activity"/>
    <property type="evidence" value="ECO:0007669"/>
    <property type="project" value="UniProtKB-EC"/>
</dbReference>
<protein>
    <submittedName>
        <fullName evidence="4">Ribose ABC transporter</fullName>
    </submittedName>
</protein>
<keyword evidence="2" id="KW-0413">Isomerase</keyword>
<dbReference type="EMBL" id="JACRAF010000048">
    <property type="protein sequence ID" value="MBI4923232.1"/>
    <property type="molecule type" value="Genomic_DNA"/>
</dbReference>
<dbReference type="Proteomes" id="UP000782610">
    <property type="component" value="Unassembled WGS sequence"/>
</dbReference>
<dbReference type="InterPro" id="IPR023750">
    <property type="entry name" value="RbsD-like_sf"/>
</dbReference>
<evidence type="ECO:0000256" key="1">
    <source>
        <dbReference type="ARBA" id="ARBA00000223"/>
    </source>
</evidence>
<dbReference type="GO" id="GO:0006004">
    <property type="term" value="P:fucose metabolic process"/>
    <property type="evidence" value="ECO:0007669"/>
    <property type="project" value="TreeGrafter"/>
</dbReference>
<comment type="catalytic activity">
    <reaction evidence="3">
        <text>alpha-L-fucose = beta-L-fucose</text>
        <dbReference type="Rhea" id="RHEA:25580"/>
        <dbReference type="ChEBI" id="CHEBI:42548"/>
        <dbReference type="ChEBI" id="CHEBI:42589"/>
        <dbReference type="EC" id="5.1.3.29"/>
    </reaction>
</comment>
<evidence type="ECO:0000313" key="4">
    <source>
        <dbReference type="EMBL" id="MBI4923232.1"/>
    </source>
</evidence>
<evidence type="ECO:0000256" key="2">
    <source>
        <dbReference type="ARBA" id="ARBA00023235"/>
    </source>
</evidence>
<organism evidence="4 5">
    <name type="scientific">Devosia nanyangense</name>
    <dbReference type="NCBI Taxonomy" id="1228055"/>
    <lineage>
        <taxon>Bacteria</taxon>
        <taxon>Pseudomonadati</taxon>
        <taxon>Pseudomonadota</taxon>
        <taxon>Alphaproteobacteria</taxon>
        <taxon>Hyphomicrobiales</taxon>
        <taxon>Devosiaceae</taxon>
        <taxon>Devosia</taxon>
    </lineage>
</organism>
<evidence type="ECO:0000313" key="5">
    <source>
        <dbReference type="Proteomes" id="UP000782610"/>
    </source>
</evidence>
<dbReference type="Gene3D" id="3.40.1650.10">
    <property type="entry name" value="RbsD-like domain"/>
    <property type="match status" value="1"/>
</dbReference>
<reference evidence="4" key="1">
    <citation type="submission" date="2020-07" db="EMBL/GenBank/DDBJ databases">
        <title>Huge and variable diversity of episymbiotic CPR bacteria and DPANN archaea in groundwater ecosystems.</title>
        <authorList>
            <person name="He C.Y."/>
            <person name="Keren R."/>
            <person name="Whittaker M."/>
            <person name="Farag I.F."/>
            <person name="Doudna J."/>
            <person name="Cate J.H.D."/>
            <person name="Banfield J.F."/>
        </authorList>
    </citation>
    <scope>NUCLEOTIDE SEQUENCE</scope>
    <source>
        <strain evidence="4">NC_groundwater_1586_Pr3_B-0.1um_66_15</strain>
    </source>
</reference>
<dbReference type="PANTHER" id="PTHR31690:SF4">
    <property type="entry name" value="FUCOSE MUTAROTASE"/>
    <property type="match status" value="1"/>
</dbReference>
<dbReference type="SUPFAM" id="SSF102546">
    <property type="entry name" value="RbsD-like"/>
    <property type="match status" value="1"/>
</dbReference>
<dbReference type="GO" id="GO:0042806">
    <property type="term" value="F:fucose binding"/>
    <property type="evidence" value="ECO:0007669"/>
    <property type="project" value="TreeGrafter"/>
</dbReference>
<dbReference type="InterPro" id="IPR050443">
    <property type="entry name" value="RbsD/FucU_mutarotase"/>
</dbReference>
<dbReference type="PANTHER" id="PTHR31690">
    <property type="entry name" value="FUCOSE MUTAROTASE"/>
    <property type="match status" value="1"/>
</dbReference>
<proteinExistence type="predicted"/>
<sequence>MLKGIPHILGPELLAVLQEMGHGDEITIVDGNYPGASAGPVLIRADGHSATDLLEAVLTLLPLDDFVPDPVVVMEVVGDASKRPPVVDEFAALVARYEPKVALTSLERFAFYARANAGYAVVQTGEQRLYGNIILKKGVIRPDG</sequence>
<evidence type="ECO:0000256" key="3">
    <source>
        <dbReference type="ARBA" id="ARBA00036324"/>
    </source>
</evidence>
<dbReference type="GO" id="GO:0062193">
    <property type="term" value="F:D-ribose pyranase activity"/>
    <property type="evidence" value="ECO:0007669"/>
    <property type="project" value="UniProtKB-EC"/>
</dbReference>